<evidence type="ECO:0000313" key="1">
    <source>
        <dbReference type="EnsemblMetazoa" id="GPPI007384-PA"/>
    </source>
</evidence>
<dbReference type="AlphaFoldDB" id="A0A1B0ASV1"/>
<reference evidence="2" key="1">
    <citation type="submission" date="2015-01" db="EMBL/GenBank/DDBJ databases">
        <authorList>
            <person name="Aksoy S."/>
            <person name="Warren W."/>
            <person name="Wilson R.K."/>
        </authorList>
    </citation>
    <scope>NUCLEOTIDE SEQUENCE [LARGE SCALE GENOMIC DNA]</scope>
    <source>
        <strain evidence="2">IAEA</strain>
    </source>
</reference>
<dbReference type="Proteomes" id="UP000092460">
    <property type="component" value="Unassembled WGS sequence"/>
</dbReference>
<proteinExistence type="predicted"/>
<dbReference type="EnsemblMetazoa" id="GPPI007384-RA">
    <property type="protein sequence ID" value="GPPI007384-PA"/>
    <property type="gene ID" value="GPPI007384"/>
</dbReference>
<dbReference type="EMBL" id="JXJN01003013">
    <property type="status" value="NOT_ANNOTATED_CDS"/>
    <property type="molecule type" value="Genomic_DNA"/>
</dbReference>
<name>A0A1B0ASV1_9MUSC</name>
<sequence length="177" mass="19401">MVDSYMKCCGIDERQLAMKEISRSPLLSQQQYTISYSEKRKAGVTGEFKGPMLAGAQCDMLCTCIVLRLLVPPPFPPPTVADDIPPSFPSVVPIADKPIDETANDRLPQTAAVLLPNRRGEPKVPAWREAAHRAADEESKFNGVCSSTLALFVTIGIGEVEVARCRPNELLRDINSF</sequence>
<organism evidence="1 2">
    <name type="scientific">Glossina palpalis gambiensis</name>
    <dbReference type="NCBI Taxonomy" id="67801"/>
    <lineage>
        <taxon>Eukaryota</taxon>
        <taxon>Metazoa</taxon>
        <taxon>Ecdysozoa</taxon>
        <taxon>Arthropoda</taxon>
        <taxon>Hexapoda</taxon>
        <taxon>Insecta</taxon>
        <taxon>Pterygota</taxon>
        <taxon>Neoptera</taxon>
        <taxon>Endopterygota</taxon>
        <taxon>Diptera</taxon>
        <taxon>Brachycera</taxon>
        <taxon>Muscomorpha</taxon>
        <taxon>Hippoboscoidea</taxon>
        <taxon>Glossinidae</taxon>
        <taxon>Glossina</taxon>
    </lineage>
</organism>
<dbReference type="VEuPathDB" id="VectorBase:GPPI007384"/>
<reference evidence="1" key="2">
    <citation type="submission" date="2020-05" db="UniProtKB">
        <authorList>
            <consortium name="EnsemblMetazoa"/>
        </authorList>
    </citation>
    <scope>IDENTIFICATION</scope>
    <source>
        <strain evidence="1">IAEA</strain>
    </source>
</reference>
<keyword evidence="2" id="KW-1185">Reference proteome</keyword>
<evidence type="ECO:0000313" key="2">
    <source>
        <dbReference type="Proteomes" id="UP000092460"/>
    </source>
</evidence>
<accession>A0A1B0ASV1</accession>
<protein>
    <submittedName>
        <fullName evidence="1">Uncharacterized protein</fullName>
    </submittedName>
</protein>
<dbReference type="EMBL" id="JXJN01003012">
    <property type="status" value="NOT_ANNOTATED_CDS"/>
    <property type="molecule type" value="Genomic_DNA"/>
</dbReference>